<reference evidence="1" key="2">
    <citation type="submission" date="2017-07" db="EMBL/GenBank/DDBJ databases">
        <title>WGS assembly of Populus trichocarpa.</title>
        <authorList>
            <person name="Tuskan G."/>
            <person name="Difazio S."/>
            <person name="Jansson S."/>
            <person name="Bohlmann J."/>
            <person name="Grigoriev I."/>
            <person name="Hellsten U."/>
            <person name="Putnam N."/>
            <person name="Ralph S."/>
            <person name="Rombauts S."/>
            <person name="Salamov A."/>
            <person name="Schein J."/>
            <person name="Sterck L."/>
            <person name="Aerts A."/>
            <person name="Bhalerao R."/>
            <person name="Bhalerao R."/>
            <person name="Blaudez D."/>
            <person name="Boerjan W."/>
            <person name="Brun A."/>
            <person name="Brunner A."/>
            <person name="Busov V."/>
            <person name="Campbell M."/>
            <person name="Carlson J."/>
            <person name="Chalot M."/>
            <person name="Chapman J."/>
            <person name="Chen G."/>
            <person name="Cooper D."/>
            <person name="Coutinho P."/>
            <person name="Couturier J."/>
            <person name="Covert S."/>
            <person name="Cronk Q."/>
            <person name="Cunningham R."/>
            <person name="Davis J."/>
            <person name="Degroeve S."/>
            <person name="Dejardin A."/>
            <person name="Depamphilis C."/>
            <person name="Detter J."/>
            <person name="Dirks B."/>
            <person name="Dubchak I."/>
            <person name="Duplessis S."/>
            <person name="Ehlting J."/>
            <person name="Ellis B."/>
            <person name="Gendler K."/>
            <person name="Goodstein D."/>
            <person name="Gribskov M."/>
            <person name="Grimwood J."/>
            <person name="Groover A."/>
            <person name="Gunter L."/>
            <person name="Hamberger B."/>
            <person name="Heinze B."/>
            <person name="Helariutta Y."/>
            <person name="Henrissat B."/>
            <person name="Holligan D."/>
            <person name="Holt R."/>
            <person name="Huang W."/>
            <person name="Islam-Faridi N."/>
            <person name="Jones S."/>
            <person name="Jones-Rhoades M."/>
            <person name="Jorgensen R."/>
            <person name="Joshi C."/>
            <person name="Kangasjarvi J."/>
            <person name="Karlsson J."/>
            <person name="Kelleher C."/>
            <person name="Kirkpatrick R."/>
            <person name="Kirst M."/>
            <person name="Kohler A."/>
            <person name="Kalluri U."/>
            <person name="Larimer F."/>
            <person name="Leebens-Mack J."/>
            <person name="Leple J."/>
            <person name="Locascio P."/>
            <person name="Lou Y."/>
            <person name="Lucas S."/>
            <person name="Martin F."/>
            <person name="Montanini B."/>
            <person name="Napoli C."/>
            <person name="Nelson D."/>
            <person name="Nelson C."/>
            <person name="Nieminen K."/>
            <person name="Nilsson O."/>
            <person name="Pereda V."/>
            <person name="Peter G."/>
            <person name="Philippe R."/>
            <person name="Pilate G."/>
            <person name="Poliakov A."/>
            <person name="Razumovskaya J."/>
            <person name="Richardson P."/>
            <person name="Rinaldi C."/>
            <person name="Ritland K."/>
            <person name="Rouze P."/>
            <person name="Ryaboy D."/>
            <person name="Schmutz J."/>
            <person name="Schrader J."/>
            <person name="Segerman B."/>
            <person name="Shin H."/>
            <person name="Siddiqui A."/>
            <person name="Sterky F."/>
            <person name="Terry A."/>
            <person name="Tsai C."/>
            <person name="Uberbacher E."/>
            <person name="Unneberg P."/>
            <person name="Vahala J."/>
            <person name="Wall K."/>
            <person name="Wessler S."/>
            <person name="Yang G."/>
            <person name="Yin T."/>
            <person name="Douglas C."/>
            <person name="Marra M."/>
            <person name="Sandberg G."/>
            <person name="Van De Peer Y."/>
            <person name="Rokhsar D."/>
        </authorList>
    </citation>
    <scope>NUCLEOTIDE SEQUENCE</scope>
    <source>
        <strain evidence="1">Nisqually-1</strain>
    </source>
</reference>
<reference evidence="1" key="1">
    <citation type="journal article" date="2006" name="Science">
        <title>The genome of black cottonwood, Populus trichocarpa (Torr. &amp; Gray).</title>
        <authorList>
            <person name="Tuskan G.A."/>
            <person name="Difazio S."/>
            <person name="Jansson S."/>
            <person name="Bohlmann J."/>
            <person name="Grigoriev I."/>
            <person name="Hellsten U."/>
            <person name="Putnam N."/>
            <person name="Ralph S."/>
            <person name="Rombauts S."/>
            <person name="Salamov A."/>
            <person name="Schein J."/>
            <person name="Sterck L."/>
            <person name="Aerts A."/>
            <person name="Bhalerao R.R."/>
            <person name="Bhalerao R.P."/>
            <person name="Blaudez D."/>
            <person name="Boerjan W."/>
            <person name="Brun A."/>
            <person name="Brunner A."/>
            <person name="Busov V."/>
            <person name="Campbell M."/>
            <person name="Carlson J."/>
            <person name="Chalot M."/>
            <person name="Chapman J."/>
            <person name="Chen G.L."/>
            <person name="Cooper D."/>
            <person name="Coutinho P.M."/>
            <person name="Couturier J."/>
            <person name="Covert S."/>
            <person name="Cronk Q."/>
            <person name="Cunningham R."/>
            <person name="Davis J."/>
            <person name="Degroeve S."/>
            <person name="Dejardin A."/>
            <person name="Depamphilis C."/>
            <person name="Detter J."/>
            <person name="Dirks B."/>
            <person name="Dubchak I."/>
            <person name="Duplessis S."/>
            <person name="Ehlting J."/>
            <person name="Ellis B."/>
            <person name="Gendler K."/>
            <person name="Goodstein D."/>
            <person name="Gribskov M."/>
            <person name="Grimwood J."/>
            <person name="Groover A."/>
            <person name="Gunter L."/>
            <person name="Hamberger B."/>
            <person name="Heinze B."/>
            <person name="Helariutta Y."/>
            <person name="Henrissat B."/>
            <person name="Holligan D."/>
            <person name="Holt R."/>
            <person name="Huang W."/>
            <person name="Islam-Faridi N."/>
            <person name="Jones S."/>
            <person name="Jones-Rhoades M."/>
            <person name="Jorgensen R."/>
            <person name="Joshi C."/>
            <person name="Kangasjarvi J."/>
            <person name="Karlsson J."/>
            <person name="Kelleher C."/>
            <person name="Kirkpatrick R."/>
            <person name="Kirst M."/>
            <person name="Kohler A."/>
            <person name="Kalluri U."/>
            <person name="Larimer F."/>
            <person name="Leebens-Mack J."/>
            <person name="Leple J.C."/>
            <person name="Locascio P."/>
            <person name="Lou Y."/>
            <person name="Lucas S."/>
            <person name="Martin F."/>
            <person name="Montanini B."/>
            <person name="Napoli C."/>
            <person name="Nelson D.R."/>
            <person name="Nelson C."/>
            <person name="Nieminen K."/>
            <person name="Nilsson O."/>
            <person name="Pereda V."/>
            <person name="Peter G."/>
            <person name="Philippe R."/>
            <person name="Pilate G."/>
            <person name="Poliakov A."/>
            <person name="Razumovskaya J."/>
            <person name="Richardson P."/>
            <person name="Rinaldi C."/>
            <person name="Ritland K."/>
            <person name="Rouze P."/>
            <person name="Ryaboy D."/>
            <person name="Schmutz J."/>
            <person name="Schrader J."/>
            <person name="Segerman B."/>
            <person name="Shin H."/>
            <person name="Siddiqui A."/>
            <person name="Sterky F."/>
            <person name="Terry A."/>
            <person name="Tsai C.J."/>
            <person name="Uberbacher E."/>
            <person name="Unneberg P."/>
            <person name="Vahala J."/>
            <person name="Wall K."/>
            <person name="Wessler S."/>
            <person name="Yang G."/>
            <person name="Yin T."/>
            <person name="Douglas C."/>
            <person name="Marra M."/>
            <person name="Sandberg G."/>
            <person name="Van de Peer Y."/>
            <person name="Rokhsar D."/>
        </authorList>
    </citation>
    <scope>NUCLEOTIDE SEQUENCE [LARGE SCALE GENOMIC DNA]</scope>
    <source>
        <strain evidence="1">Nisqually-1</strain>
    </source>
</reference>
<proteinExistence type="predicted"/>
<protein>
    <submittedName>
        <fullName evidence="1">Uncharacterized protein</fullName>
    </submittedName>
</protein>
<sequence>MAHIQRIPYHKRTRGWIGRRRHDSVWHCSNVALINCTYQSIV</sequence>
<dbReference type="AlphaFoldDB" id="A0A3N7FA70"/>
<accession>A0A3N7FA70</accession>
<organism evidence="1">
    <name type="scientific">Populus trichocarpa</name>
    <name type="common">Western balsam poplar</name>
    <name type="synonym">Populus balsamifera subsp. trichocarpa</name>
    <dbReference type="NCBI Taxonomy" id="3694"/>
    <lineage>
        <taxon>Eukaryota</taxon>
        <taxon>Viridiplantae</taxon>
        <taxon>Streptophyta</taxon>
        <taxon>Embryophyta</taxon>
        <taxon>Tracheophyta</taxon>
        <taxon>Spermatophyta</taxon>
        <taxon>Magnoliopsida</taxon>
        <taxon>eudicotyledons</taxon>
        <taxon>Gunneridae</taxon>
        <taxon>Pentapetalae</taxon>
        <taxon>rosids</taxon>
        <taxon>fabids</taxon>
        <taxon>Malpighiales</taxon>
        <taxon>Salicaceae</taxon>
        <taxon>Saliceae</taxon>
        <taxon>Populus</taxon>
    </lineage>
</organism>
<name>A0A3N7FA70_POPTR</name>
<dbReference type="EMBL" id="KZ623348">
    <property type="protein sequence ID" value="RQO93209.1"/>
    <property type="molecule type" value="Genomic_DNA"/>
</dbReference>
<dbReference type="InParanoid" id="A0A3N7FA70"/>
<gene>
    <name evidence="1" type="ORF">POPTR_T026150</name>
</gene>
<evidence type="ECO:0000313" key="1">
    <source>
        <dbReference type="EMBL" id="RQO93209.1"/>
    </source>
</evidence>